<feature type="domain" description="TrmE-type G" evidence="9">
    <location>
        <begin position="217"/>
        <end position="361"/>
    </location>
</feature>
<keyword evidence="5 8" id="KW-0460">Magnesium</keyword>
<feature type="binding site" evidence="8">
    <location>
        <position position="120"/>
    </location>
    <ligand>
        <name>(6S)-5-formyl-5,6,7,8-tetrahydrofolate</name>
        <dbReference type="ChEBI" id="CHEBI:57457"/>
    </ligand>
</feature>
<dbReference type="OrthoDB" id="9805918at2"/>
<dbReference type="NCBIfam" id="NF003661">
    <property type="entry name" value="PRK05291.1-3"/>
    <property type="match status" value="1"/>
</dbReference>
<feature type="binding site" evidence="8">
    <location>
        <begin position="227"/>
        <end position="232"/>
    </location>
    <ligand>
        <name>GTP</name>
        <dbReference type="ChEBI" id="CHEBI:37565"/>
    </ligand>
</feature>
<comment type="cofactor">
    <cofactor evidence="8">
        <name>K(+)</name>
        <dbReference type="ChEBI" id="CHEBI:29103"/>
    </cofactor>
    <text evidence="8">Binds 1 potassium ion per subunit.</text>
</comment>
<dbReference type="InterPro" id="IPR027266">
    <property type="entry name" value="TrmE/GcvT-like"/>
</dbReference>
<dbReference type="EC" id="3.6.-.-" evidence="8"/>
<evidence type="ECO:0000256" key="5">
    <source>
        <dbReference type="ARBA" id="ARBA00022842"/>
    </source>
</evidence>
<feature type="binding site" evidence="8">
    <location>
        <position position="246"/>
    </location>
    <ligand>
        <name>K(+)</name>
        <dbReference type="ChEBI" id="CHEBI:29103"/>
    </ligand>
</feature>
<dbReference type="EMBL" id="JACIDO010000004">
    <property type="protein sequence ID" value="MBB3936309.1"/>
    <property type="molecule type" value="Genomic_DNA"/>
</dbReference>
<dbReference type="InterPro" id="IPR005225">
    <property type="entry name" value="Small_GTP-bd"/>
</dbReference>
<accession>A0A7W6BUJ2</accession>
<organism evidence="10 11">
    <name type="scientific">Aureimonas phyllosphaerae</name>
    <dbReference type="NCBI Taxonomy" id="1166078"/>
    <lineage>
        <taxon>Bacteria</taxon>
        <taxon>Pseudomonadati</taxon>
        <taxon>Pseudomonadota</taxon>
        <taxon>Alphaproteobacteria</taxon>
        <taxon>Hyphomicrobiales</taxon>
        <taxon>Aurantimonadaceae</taxon>
        <taxon>Aureimonas</taxon>
    </lineage>
</organism>
<evidence type="ECO:0000259" key="9">
    <source>
        <dbReference type="PROSITE" id="PS51709"/>
    </source>
</evidence>
<evidence type="ECO:0000313" key="10">
    <source>
        <dbReference type="EMBL" id="MBB3936309.1"/>
    </source>
</evidence>
<proteinExistence type="inferred from homology"/>
<dbReference type="InterPro" id="IPR018948">
    <property type="entry name" value="GTP-bd_TrmE_N"/>
</dbReference>
<dbReference type="GO" id="GO:0003924">
    <property type="term" value="F:GTPase activity"/>
    <property type="evidence" value="ECO:0007669"/>
    <property type="project" value="UniProtKB-UniRule"/>
</dbReference>
<dbReference type="Gene3D" id="1.20.120.430">
    <property type="entry name" value="tRNA modification GTPase MnmE domain 2"/>
    <property type="match status" value="1"/>
</dbReference>
<feature type="binding site" evidence="8">
    <location>
        <position position="227"/>
    </location>
    <ligand>
        <name>K(+)</name>
        <dbReference type="ChEBI" id="CHEBI:29103"/>
    </ligand>
</feature>
<feature type="binding site" evidence="8">
    <location>
        <position position="80"/>
    </location>
    <ligand>
        <name>(6S)-5-formyl-5,6,7,8-tetrahydrofolate</name>
        <dbReference type="ChEBI" id="CHEBI:57457"/>
    </ligand>
</feature>
<dbReference type="Pfam" id="PF12631">
    <property type="entry name" value="MnmE_helical"/>
    <property type="match status" value="1"/>
</dbReference>
<keyword evidence="3 8" id="KW-0547">Nucleotide-binding</keyword>
<evidence type="ECO:0000256" key="1">
    <source>
        <dbReference type="ARBA" id="ARBA00011043"/>
    </source>
</evidence>
<dbReference type="AlphaFoldDB" id="A0A7W6BUJ2"/>
<dbReference type="InterPro" id="IPR031168">
    <property type="entry name" value="G_TrmE"/>
</dbReference>
<evidence type="ECO:0000256" key="4">
    <source>
        <dbReference type="ARBA" id="ARBA00022801"/>
    </source>
</evidence>
<comment type="function">
    <text evidence="8">Exhibits a very high intrinsic GTPase hydrolysis rate. Involved in the addition of a carboxymethylaminomethyl (cmnm) group at the wobble position (U34) of certain tRNAs, forming tRNA-cmnm(5)s(2)U34.</text>
</comment>
<comment type="caution">
    <text evidence="8">Lacks conserved residue(s) required for the propagation of feature annotation.</text>
</comment>
<feature type="binding site" evidence="8">
    <location>
        <begin position="246"/>
        <end position="252"/>
    </location>
    <ligand>
        <name>GTP</name>
        <dbReference type="ChEBI" id="CHEBI:37565"/>
    </ligand>
</feature>
<evidence type="ECO:0000256" key="2">
    <source>
        <dbReference type="ARBA" id="ARBA00022694"/>
    </source>
</evidence>
<evidence type="ECO:0000256" key="3">
    <source>
        <dbReference type="ARBA" id="ARBA00022741"/>
    </source>
</evidence>
<feature type="binding site" evidence="8">
    <location>
        <position position="231"/>
    </location>
    <ligand>
        <name>Mg(2+)</name>
        <dbReference type="ChEBI" id="CHEBI:18420"/>
    </ligand>
</feature>
<comment type="caution">
    <text evidence="10">The sequence shown here is derived from an EMBL/GenBank/DDBJ whole genome shotgun (WGS) entry which is preliminary data.</text>
</comment>
<dbReference type="InterPro" id="IPR004520">
    <property type="entry name" value="GTPase_MnmE"/>
</dbReference>
<comment type="subunit">
    <text evidence="8">Homodimer. Heterotetramer of two MnmE and two MnmG subunits.</text>
</comment>
<keyword evidence="6 8" id="KW-0630">Potassium</keyword>
<keyword evidence="8" id="KW-0479">Metal-binding</keyword>
<dbReference type="Proteomes" id="UP000531216">
    <property type="component" value="Unassembled WGS sequence"/>
</dbReference>
<dbReference type="InterPro" id="IPR027368">
    <property type="entry name" value="MnmE_dom2"/>
</dbReference>
<feature type="binding site" evidence="8">
    <location>
        <position position="252"/>
    </location>
    <ligand>
        <name>Mg(2+)</name>
        <dbReference type="ChEBI" id="CHEBI:18420"/>
    </ligand>
</feature>
<evidence type="ECO:0000256" key="6">
    <source>
        <dbReference type="ARBA" id="ARBA00022958"/>
    </source>
</evidence>
<keyword evidence="2 8" id="KW-0819">tRNA processing</keyword>
<evidence type="ECO:0000313" key="11">
    <source>
        <dbReference type="Proteomes" id="UP000531216"/>
    </source>
</evidence>
<dbReference type="HAMAP" id="MF_00379">
    <property type="entry name" value="GTPase_MnmE"/>
    <property type="match status" value="1"/>
</dbReference>
<dbReference type="GO" id="GO:0005737">
    <property type="term" value="C:cytoplasm"/>
    <property type="evidence" value="ECO:0007669"/>
    <property type="project" value="UniProtKB-SubCell"/>
</dbReference>
<dbReference type="PANTHER" id="PTHR42714:SF2">
    <property type="entry name" value="TRNA MODIFICATION GTPASE GTPBP3, MITOCHONDRIAL"/>
    <property type="match status" value="1"/>
</dbReference>
<gene>
    <name evidence="8" type="primary">mnmE</name>
    <name evidence="8" type="synonym">trmE</name>
    <name evidence="10" type="ORF">GGR05_002459</name>
</gene>
<dbReference type="CDD" id="cd14858">
    <property type="entry name" value="TrmE_N"/>
    <property type="match status" value="1"/>
</dbReference>
<keyword evidence="4 8" id="KW-0378">Hydrolase</keyword>
<dbReference type="Gene3D" id="3.40.50.300">
    <property type="entry name" value="P-loop containing nucleotide triphosphate hydrolases"/>
    <property type="match status" value="1"/>
</dbReference>
<dbReference type="Pfam" id="PF10396">
    <property type="entry name" value="TrmE_N"/>
    <property type="match status" value="1"/>
</dbReference>
<dbReference type="GO" id="GO:0005525">
    <property type="term" value="F:GTP binding"/>
    <property type="evidence" value="ECO:0007669"/>
    <property type="project" value="UniProtKB-UniRule"/>
</dbReference>
<keyword evidence="11" id="KW-1185">Reference proteome</keyword>
<comment type="similarity">
    <text evidence="1 8">Belongs to the TRAFAC class TrmE-Era-EngA-EngB-Septin-like GTPase superfamily. TrmE GTPase family.</text>
</comment>
<feature type="binding site" evidence="8">
    <location>
        <begin position="271"/>
        <end position="274"/>
    </location>
    <ligand>
        <name>GTP</name>
        <dbReference type="ChEBI" id="CHEBI:37565"/>
    </ligand>
</feature>
<dbReference type="InterPro" id="IPR025867">
    <property type="entry name" value="MnmE_helical"/>
</dbReference>
<dbReference type="FunFam" id="3.30.1360.120:FF:000007">
    <property type="entry name" value="tRNA modification GTPase GTPBP3, mitochondrial"/>
    <property type="match status" value="1"/>
</dbReference>
<keyword evidence="8" id="KW-0963">Cytoplasm</keyword>
<feature type="binding site" evidence="8">
    <location>
        <position position="251"/>
    </location>
    <ligand>
        <name>K(+)</name>
        <dbReference type="ChEBI" id="CHEBI:29103"/>
    </ligand>
</feature>
<dbReference type="SUPFAM" id="SSF103025">
    <property type="entry name" value="Folate-binding domain"/>
    <property type="match status" value="1"/>
</dbReference>
<dbReference type="InterPro" id="IPR027417">
    <property type="entry name" value="P-loop_NTPase"/>
</dbReference>
<reference evidence="10 11" key="1">
    <citation type="submission" date="2020-08" db="EMBL/GenBank/DDBJ databases">
        <title>Genomic Encyclopedia of Type Strains, Phase IV (KMG-IV): sequencing the most valuable type-strain genomes for metagenomic binning, comparative biology and taxonomic classification.</title>
        <authorList>
            <person name="Goeker M."/>
        </authorList>
    </citation>
    <scope>NUCLEOTIDE SEQUENCE [LARGE SCALE GENOMIC DNA]</scope>
    <source>
        <strain evidence="10 11">DSM 25024</strain>
    </source>
</reference>
<feature type="binding site" evidence="8">
    <location>
        <position position="23"/>
    </location>
    <ligand>
        <name>(6S)-5-formyl-5,6,7,8-tetrahydrofolate</name>
        <dbReference type="ChEBI" id="CHEBI:57457"/>
    </ligand>
</feature>
<dbReference type="GO" id="GO:0046872">
    <property type="term" value="F:metal ion binding"/>
    <property type="evidence" value="ECO:0007669"/>
    <property type="project" value="UniProtKB-KW"/>
</dbReference>
<dbReference type="PANTHER" id="PTHR42714">
    <property type="entry name" value="TRNA MODIFICATION GTPASE GTPBP3"/>
    <property type="match status" value="1"/>
</dbReference>
<dbReference type="InterPro" id="IPR006073">
    <property type="entry name" value="GTP-bd"/>
</dbReference>
<dbReference type="SUPFAM" id="SSF52540">
    <property type="entry name" value="P-loop containing nucleoside triphosphate hydrolases"/>
    <property type="match status" value="1"/>
</dbReference>
<dbReference type="RefSeq" id="WP_090965108.1">
    <property type="nucleotide sequence ID" value="NZ_FOOA01000016.1"/>
</dbReference>
<dbReference type="CDD" id="cd04164">
    <property type="entry name" value="trmE"/>
    <property type="match status" value="1"/>
</dbReference>
<evidence type="ECO:0000256" key="8">
    <source>
        <dbReference type="HAMAP-Rule" id="MF_00379"/>
    </source>
</evidence>
<dbReference type="Pfam" id="PF01926">
    <property type="entry name" value="MMR_HSR1"/>
    <property type="match status" value="1"/>
</dbReference>
<feature type="binding site" evidence="8">
    <location>
        <position position="436"/>
    </location>
    <ligand>
        <name>(6S)-5-formyl-5,6,7,8-tetrahydrofolate</name>
        <dbReference type="ChEBI" id="CHEBI:57457"/>
    </ligand>
</feature>
<sequence>MSFDDTIAALSSGALPAGIAVLRVSGRQARLAMERIAGGVPEPRRASLRTFRDGTGAPIDRGLLLFFPAPGSVSGEDLAEFHVHGGRAVASAMLAALCALPGVRLAEAGEFTRRAFENGRIDLTEAEGLADLLAAETEGQRAQALAQAEGGMRQLADSWMRRLLRARALIEAAFDFSDEGDVADDVSAGVSAEVRRLAAEMRDSLSGARRGEIWRDGFHVVIAGAPNAGKSSLLNALAERDVAIVSAIPGTTRDVIEVRLDLAGIPVRLSDTAGLRETGDVVEAIGVERARRALDEADLVLHLVAPDGENAALENRAPVIHVRTKIDLAPQGLPANFDLAVSVRDGRGIGALLNRITAAARDKAGNPSEVVPTRLRHREIIAGTLEWLEAYDPEHQPPEVAAETLRLAADRLGSLTGRTGVEDLLGVIFGEFCIGK</sequence>
<comment type="subcellular location">
    <subcellularLocation>
        <location evidence="8">Cytoplasm</location>
    </subcellularLocation>
</comment>
<dbReference type="GO" id="GO:0002098">
    <property type="term" value="P:tRNA wobble uridine modification"/>
    <property type="evidence" value="ECO:0007669"/>
    <property type="project" value="TreeGrafter"/>
</dbReference>
<dbReference type="NCBIfam" id="TIGR00231">
    <property type="entry name" value="small_GTP"/>
    <property type="match status" value="1"/>
</dbReference>
<protein>
    <recommendedName>
        <fullName evidence="8">tRNA modification GTPase MnmE</fullName>
        <ecNumber evidence="8">3.6.-.-</ecNumber>
    </recommendedName>
</protein>
<feature type="binding site" evidence="8">
    <location>
        <position position="248"/>
    </location>
    <ligand>
        <name>K(+)</name>
        <dbReference type="ChEBI" id="CHEBI:29103"/>
    </ligand>
</feature>
<dbReference type="Gene3D" id="3.30.1360.120">
    <property type="entry name" value="Probable tRNA modification gtpase trme, domain 1"/>
    <property type="match status" value="1"/>
</dbReference>
<dbReference type="PROSITE" id="PS51709">
    <property type="entry name" value="G_TRME"/>
    <property type="match status" value="1"/>
</dbReference>
<dbReference type="GO" id="GO:0030488">
    <property type="term" value="P:tRNA methylation"/>
    <property type="evidence" value="ECO:0007669"/>
    <property type="project" value="TreeGrafter"/>
</dbReference>
<evidence type="ECO:0000256" key="7">
    <source>
        <dbReference type="ARBA" id="ARBA00023134"/>
    </source>
</evidence>
<name>A0A7W6BUJ2_9HYPH</name>
<keyword evidence="7 8" id="KW-0342">GTP-binding</keyword>